<reference evidence="2 3" key="1">
    <citation type="journal article" date="2017" name="Front. Microbiol.">
        <title>Strong Genomic and Phenotypic Heterogeneity in the Aeromonas sobria Species Complex.</title>
        <authorList>
            <person name="Gauthier J."/>
            <person name="Vincent A.T."/>
            <person name="Charette S.J."/>
            <person name="Derome N."/>
        </authorList>
    </citation>
    <scope>NUCLEOTIDE SEQUENCE [LARGE SCALE GENOMIC DNA]</scope>
    <source>
        <strain evidence="2 3">TM18</strain>
    </source>
</reference>
<name>A0A2N3IZE1_AERSO</name>
<dbReference type="InterPro" id="IPR027417">
    <property type="entry name" value="P-loop_NTPase"/>
</dbReference>
<dbReference type="GO" id="GO:0005524">
    <property type="term" value="F:ATP binding"/>
    <property type="evidence" value="ECO:0007669"/>
    <property type="project" value="InterPro"/>
</dbReference>
<evidence type="ECO:0000259" key="1">
    <source>
        <dbReference type="SMART" id="SM00382"/>
    </source>
</evidence>
<dbReference type="Gene3D" id="3.40.50.300">
    <property type="entry name" value="P-loop containing nucleotide triphosphate hydrolases"/>
    <property type="match status" value="1"/>
</dbReference>
<feature type="domain" description="AAA+ ATPase" evidence="1">
    <location>
        <begin position="29"/>
        <end position="155"/>
    </location>
</feature>
<evidence type="ECO:0000313" key="2">
    <source>
        <dbReference type="EMBL" id="PKQ78360.1"/>
    </source>
</evidence>
<dbReference type="EMBL" id="NQMM01000028">
    <property type="protein sequence ID" value="PKQ78360.1"/>
    <property type="molecule type" value="Genomic_DNA"/>
</dbReference>
<dbReference type="SMART" id="SM00382">
    <property type="entry name" value="AAA"/>
    <property type="match status" value="1"/>
</dbReference>
<sequence>MTYDIKRMPTQIQNLFSNLSEPGALGRITPFRILLVGSTGTGKTTTAYELARLIEADLLEVKLRHGRADLNWLSQIETHARTRNLNWLETGNHHERIKAVLLDEAELIPANGICVRRSLDDHPELFVIATANSIAKMHPSVVSRFKVIECNGADLRAELAHNAINKLLE</sequence>
<protein>
    <recommendedName>
        <fullName evidence="1">AAA+ ATPase domain-containing protein</fullName>
    </recommendedName>
</protein>
<dbReference type="Proteomes" id="UP000233467">
    <property type="component" value="Unassembled WGS sequence"/>
</dbReference>
<dbReference type="SUPFAM" id="SSF52540">
    <property type="entry name" value="P-loop containing nucleoside triphosphate hydrolases"/>
    <property type="match status" value="1"/>
</dbReference>
<organism evidence="2 3">
    <name type="scientific">Aeromonas sobria</name>
    <dbReference type="NCBI Taxonomy" id="646"/>
    <lineage>
        <taxon>Bacteria</taxon>
        <taxon>Pseudomonadati</taxon>
        <taxon>Pseudomonadota</taxon>
        <taxon>Gammaproteobacteria</taxon>
        <taxon>Aeromonadales</taxon>
        <taxon>Aeromonadaceae</taxon>
        <taxon>Aeromonas</taxon>
    </lineage>
</organism>
<comment type="caution">
    <text evidence="2">The sequence shown here is derived from an EMBL/GenBank/DDBJ whole genome shotgun (WGS) entry which is preliminary data.</text>
</comment>
<dbReference type="RefSeq" id="WP_101324653.1">
    <property type="nucleotide sequence ID" value="NZ_NQMM01000028.1"/>
</dbReference>
<proteinExistence type="predicted"/>
<keyword evidence="3" id="KW-1185">Reference proteome</keyword>
<evidence type="ECO:0000313" key="3">
    <source>
        <dbReference type="Proteomes" id="UP000233467"/>
    </source>
</evidence>
<dbReference type="GO" id="GO:0016887">
    <property type="term" value="F:ATP hydrolysis activity"/>
    <property type="evidence" value="ECO:0007669"/>
    <property type="project" value="InterPro"/>
</dbReference>
<dbReference type="Pfam" id="PF00004">
    <property type="entry name" value="AAA"/>
    <property type="match status" value="1"/>
</dbReference>
<accession>A0A2N3IZE1</accession>
<gene>
    <name evidence="2" type="ORF">CJP16_10545</name>
</gene>
<dbReference type="InterPro" id="IPR003959">
    <property type="entry name" value="ATPase_AAA_core"/>
</dbReference>
<dbReference type="AlphaFoldDB" id="A0A2N3IZE1"/>
<dbReference type="InterPro" id="IPR003593">
    <property type="entry name" value="AAA+_ATPase"/>
</dbReference>